<reference evidence="2 3" key="1">
    <citation type="submission" date="2020-08" db="EMBL/GenBank/DDBJ databases">
        <title>Genome public.</title>
        <authorList>
            <person name="Liu C."/>
            <person name="Sun Q."/>
        </authorList>
    </citation>
    <scope>NUCLEOTIDE SEQUENCE [LARGE SCALE GENOMIC DNA]</scope>
    <source>
        <strain evidence="2 3">New-7</strain>
    </source>
</reference>
<dbReference type="RefSeq" id="WP_055204427.1">
    <property type="nucleotide sequence ID" value="NZ_JACOOK010000003.1"/>
</dbReference>
<keyword evidence="1" id="KW-1133">Transmembrane helix</keyword>
<keyword evidence="1" id="KW-0472">Membrane</keyword>
<feature type="transmembrane region" description="Helical" evidence="1">
    <location>
        <begin position="28"/>
        <end position="47"/>
    </location>
</feature>
<keyword evidence="3" id="KW-1185">Reference proteome</keyword>
<sequence>MKRKLITWIVAAAVIGLTIYYWKTILHWILMLIAGLWVLRFLFRLACRLMPLIVAGYIIYTLFTK</sequence>
<proteinExistence type="predicted"/>
<evidence type="ECO:0000256" key="1">
    <source>
        <dbReference type="SAM" id="Phobius"/>
    </source>
</evidence>
<accession>A0ABR7CMJ5</accession>
<keyword evidence="1" id="KW-0812">Transmembrane</keyword>
<dbReference type="Proteomes" id="UP000636891">
    <property type="component" value="Unassembled WGS sequence"/>
</dbReference>
<name>A0ABR7CMJ5_9BACT</name>
<dbReference type="EMBL" id="JACOOK010000003">
    <property type="protein sequence ID" value="MBC5616881.1"/>
    <property type="molecule type" value="Genomic_DNA"/>
</dbReference>
<organism evidence="2 3">
    <name type="scientific">Alistipes hominis</name>
    <dbReference type="NCBI Taxonomy" id="2763015"/>
    <lineage>
        <taxon>Bacteria</taxon>
        <taxon>Pseudomonadati</taxon>
        <taxon>Bacteroidota</taxon>
        <taxon>Bacteroidia</taxon>
        <taxon>Bacteroidales</taxon>
        <taxon>Rikenellaceae</taxon>
        <taxon>Alistipes</taxon>
    </lineage>
</organism>
<feature type="transmembrane region" description="Helical" evidence="1">
    <location>
        <begin position="5"/>
        <end position="22"/>
    </location>
</feature>
<evidence type="ECO:0000313" key="3">
    <source>
        <dbReference type="Proteomes" id="UP000636891"/>
    </source>
</evidence>
<gene>
    <name evidence="2" type="ORF">H8S08_07595</name>
</gene>
<protein>
    <submittedName>
        <fullName evidence="2">Uncharacterized protein</fullName>
    </submittedName>
</protein>
<comment type="caution">
    <text evidence="2">The sequence shown here is derived from an EMBL/GenBank/DDBJ whole genome shotgun (WGS) entry which is preliminary data.</text>
</comment>
<evidence type="ECO:0000313" key="2">
    <source>
        <dbReference type="EMBL" id="MBC5616881.1"/>
    </source>
</evidence>